<dbReference type="InterPro" id="IPR053146">
    <property type="entry name" value="QDO-like"/>
</dbReference>
<sequence length="165" mass="17680">MSFPTIETGGVLHVPAEEGLVKWVSGDIYTIKATKSSTGGALGFVEAVVPPGAGPIAHAHKATDESFYLLDGALEFLDGERTFVAETGAFVFVPRLHRHRFTNIGGSDARLLFIFTPGGLEDLFIDGGDDPVPGGRPEPWGIERNQRIADIIERTGSIALPELPR</sequence>
<dbReference type="Proteomes" id="UP000239209">
    <property type="component" value="Unassembled WGS sequence"/>
</dbReference>
<dbReference type="InterPro" id="IPR013096">
    <property type="entry name" value="Cupin_2"/>
</dbReference>
<evidence type="ECO:0000259" key="1">
    <source>
        <dbReference type="Pfam" id="PF07883"/>
    </source>
</evidence>
<dbReference type="Gene3D" id="2.60.120.10">
    <property type="entry name" value="Jelly Rolls"/>
    <property type="match status" value="1"/>
</dbReference>
<dbReference type="PANTHER" id="PTHR36440">
    <property type="entry name" value="PUTATIVE (AFU_ORTHOLOGUE AFUA_8G07350)-RELATED"/>
    <property type="match status" value="1"/>
</dbReference>
<feature type="domain" description="Cupin type-2" evidence="1">
    <location>
        <begin position="47"/>
        <end position="115"/>
    </location>
</feature>
<dbReference type="OrthoDB" id="9090296at2"/>
<dbReference type="PANTHER" id="PTHR36440:SF1">
    <property type="entry name" value="PUTATIVE (AFU_ORTHOLOGUE AFUA_8G07350)-RELATED"/>
    <property type="match status" value="1"/>
</dbReference>
<name>A0A2T0SAT8_9ACTN</name>
<dbReference type="InterPro" id="IPR011051">
    <property type="entry name" value="RmlC_Cupin_sf"/>
</dbReference>
<evidence type="ECO:0000313" key="3">
    <source>
        <dbReference type="Proteomes" id="UP000239209"/>
    </source>
</evidence>
<comment type="caution">
    <text evidence="2">The sequence shown here is derived from an EMBL/GenBank/DDBJ whole genome shotgun (WGS) entry which is preliminary data.</text>
</comment>
<dbReference type="RefSeq" id="WP_106126177.1">
    <property type="nucleotide sequence ID" value="NZ_PVZG01000004.1"/>
</dbReference>
<organism evidence="2 3">
    <name type="scientific">Pseudosporangium ferrugineum</name>
    <dbReference type="NCBI Taxonomy" id="439699"/>
    <lineage>
        <taxon>Bacteria</taxon>
        <taxon>Bacillati</taxon>
        <taxon>Actinomycetota</taxon>
        <taxon>Actinomycetes</taxon>
        <taxon>Micromonosporales</taxon>
        <taxon>Micromonosporaceae</taxon>
        <taxon>Pseudosporangium</taxon>
    </lineage>
</organism>
<reference evidence="2 3" key="1">
    <citation type="submission" date="2018-03" db="EMBL/GenBank/DDBJ databases">
        <title>Genomic Encyclopedia of Archaeal and Bacterial Type Strains, Phase II (KMG-II): from individual species to whole genera.</title>
        <authorList>
            <person name="Goeker M."/>
        </authorList>
    </citation>
    <scope>NUCLEOTIDE SEQUENCE [LARGE SCALE GENOMIC DNA]</scope>
    <source>
        <strain evidence="2 3">DSM 45348</strain>
    </source>
</reference>
<dbReference type="SUPFAM" id="SSF51182">
    <property type="entry name" value="RmlC-like cupins"/>
    <property type="match status" value="1"/>
</dbReference>
<dbReference type="EMBL" id="PVZG01000004">
    <property type="protein sequence ID" value="PRY30544.1"/>
    <property type="molecule type" value="Genomic_DNA"/>
</dbReference>
<keyword evidence="3" id="KW-1185">Reference proteome</keyword>
<evidence type="ECO:0000313" key="2">
    <source>
        <dbReference type="EMBL" id="PRY30544.1"/>
    </source>
</evidence>
<proteinExistence type="predicted"/>
<gene>
    <name evidence="2" type="ORF">CLV70_10496</name>
</gene>
<dbReference type="AlphaFoldDB" id="A0A2T0SAT8"/>
<accession>A0A2T0SAT8</accession>
<protein>
    <submittedName>
        <fullName evidence="2">Cupin domain-containing protein</fullName>
    </submittedName>
</protein>
<dbReference type="Pfam" id="PF07883">
    <property type="entry name" value="Cupin_2"/>
    <property type="match status" value="1"/>
</dbReference>
<dbReference type="InterPro" id="IPR014710">
    <property type="entry name" value="RmlC-like_jellyroll"/>
</dbReference>